<sequence>QNRVVRQNPGERNYHIFYALLAGIEEREKDAFYLSVPENYHYLNQSGCIVDKTISDKDSFKEVISFIWILWEMQSYGVIYRPEMSKM</sequence>
<dbReference type="SUPFAM" id="SSF52540">
    <property type="entry name" value="P-loop containing nucleoside triphosphate hydrolases"/>
    <property type="match status" value="1"/>
</dbReference>
<evidence type="ECO:0000259" key="8">
    <source>
        <dbReference type="PROSITE" id="PS51456"/>
    </source>
</evidence>
<dbReference type="OrthoDB" id="6108017at2759"/>
<keyword evidence="6 7" id="KW-0009">Actin-binding</keyword>
<dbReference type="GO" id="GO:0016459">
    <property type="term" value="C:myosin complex"/>
    <property type="evidence" value="ECO:0007669"/>
    <property type="project" value="UniProtKB-KW"/>
</dbReference>
<dbReference type="AlphaFoldDB" id="A0A8V0X7R8"/>
<evidence type="ECO:0000256" key="3">
    <source>
        <dbReference type="ARBA" id="ARBA00022840"/>
    </source>
</evidence>
<evidence type="ECO:0000256" key="4">
    <source>
        <dbReference type="ARBA" id="ARBA00023123"/>
    </source>
</evidence>
<accession>A0A8V0X7R8</accession>
<dbReference type="GeneTree" id="ENSGT00940000155469"/>
<dbReference type="GO" id="GO:0003774">
    <property type="term" value="F:cytoskeletal motor activity"/>
    <property type="evidence" value="ECO:0007669"/>
    <property type="project" value="InterPro"/>
</dbReference>
<evidence type="ECO:0000313" key="9">
    <source>
        <dbReference type="Ensembl" id="ENSGALP00010000619.1"/>
    </source>
</evidence>
<evidence type="ECO:0000313" key="10">
    <source>
        <dbReference type="Proteomes" id="UP000000539"/>
    </source>
</evidence>
<dbReference type="InterPro" id="IPR036961">
    <property type="entry name" value="Kinesin_motor_dom_sf"/>
</dbReference>
<dbReference type="Gene3D" id="3.40.850.10">
    <property type="entry name" value="Kinesin motor domain"/>
    <property type="match status" value="1"/>
</dbReference>
<dbReference type="Ensembl" id="ENSGALT00010001248.1">
    <property type="protein sequence ID" value="ENSGALP00010000619.1"/>
    <property type="gene ID" value="ENSGALG00010000595.1"/>
</dbReference>
<evidence type="ECO:0000256" key="7">
    <source>
        <dbReference type="PROSITE-ProRule" id="PRU00782"/>
    </source>
</evidence>
<keyword evidence="4 7" id="KW-0518">Myosin</keyword>
<keyword evidence="5" id="KW-0505">Motor protein</keyword>
<evidence type="ECO:0000256" key="2">
    <source>
        <dbReference type="ARBA" id="ARBA00022741"/>
    </source>
</evidence>
<comment type="similarity">
    <text evidence="1 7">Belongs to the TRAFAC class myosin-kinesin ATPase superfamily. Myosin family.</text>
</comment>
<dbReference type="GO" id="GO:0003779">
    <property type="term" value="F:actin binding"/>
    <property type="evidence" value="ECO:0007669"/>
    <property type="project" value="UniProtKB-KW"/>
</dbReference>
<keyword evidence="10" id="KW-1185">Reference proteome</keyword>
<keyword evidence="3" id="KW-0067">ATP-binding</keyword>
<gene>
    <name evidence="9" type="primary">MYO10</name>
</gene>
<comment type="caution">
    <text evidence="7">Lacks conserved residue(s) required for the propagation of feature annotation.</text>
</comment>
<organism evidence="9 10">
    <name type="scientific">Gallus gallus</name>
    <name type="common">Chicken</name>
    <dbReference type="NCBI Taxonomy" id="9031"/>
    <lineage>
        <taxon>Eukaryota</taxon>
        <taxon>Metazoa</taxon>
        <taxon>Chordata</taxon>
        <taxon>Craniata</taxon>
        <taxon>Vertebrata</taxon>
        <taxon>Euteleostomi</taxon>
        <taxon>Archelosauria</taxon>
        <taxon>Archosauria</taxon>
        <taxon>Dinosauria</taxon>
        <taxon>Saurischia</taxon>
        <taxon>Theropoda</taxon>
        <taxon>Coelurosauria</taxon>
        <taxon>Aves</taxon>
        <taxon>Neognathae</taxon>
        <taxon>Galloanserae</taxon>
        <taxon>Galliformes</taxon>
        <taxon>Phasianidae</taxon>
        <taxon>Phasianinae</taxon>
        <taxon>Gallus</taxon>
    </lineage>
</organism>
<dbReference type="InterPro" id="IPR001609">
    <property type="entry name" value="Myosin_head_motor_dom-like"/>
</dbReference>
<dbReference type="PANTHER" id="PTHR46049:SF2">
    <property type="entry name" value="UNCONVENTIONAL MYOSIN-X"/>
    <property type="match status" value="1"/>
</dbReference>
<name>A0A8V0X7R8_CHICK</name>
<dbReference type="PROSITE" id="PS51456">
    <property type="entry name" value="MYOSIN_MOTOR"/>
    <property type="match status" value="1"/>
</dbReference>
<dbReference type="PANTHER" id="PTHR46049">
    <property type="entry name" value="AGAP003327-PA"/>
    <property type="match status" value="1"/>
</dbReference>
<evidence type="ECO:0000256" key="6">
    <source>
        <dbReference type="ARBA" id="ARBA00023203"/>
    </source>
</evidence>
<evidence type="ECO:0000256" key="1">
    <source>
        <dbReference type="ARBA" id="ARBA00008314"/>
    </source>
</evidence>
<protein>
    <submittedName>
        <fullName evidence="9">Myosin X</fullName>
    </submittedName>
</protein>
<dbReference type="Pfam" id="PF00063">
    <property type="entry name" value="Myosin_head"/>
    <property type="match status" value="1"/>
</dbReference>
<dbReference type="InterPro" id="IPR051724">
    <property type="entry name" value="Actin_motor_Myosin"/>
</dbReference>
<evidence type="ECO:0000256" key="5">
    <source>
        <dbReference type="ARBA" id="ARBA00023175"/>
    </source>
</evidence>
<feature type="domain" description="Myosin motor" evidence="8">
    <location>
        <begin position="1"/>
        <end position="87"/>
    </location>
</feature>
<dbReference type="GO" id="GO:0005524">
    <property type="term" value="F:ATP binding"/>
    <property type="evidence" value="ECO:0007669"/>
    <property type="project" value="UniProtKB-KW"/>
</dbReference>
<reference evidence="9" key="2">
    <citation type="submission" date="2025-08" db="UniProtKB">
        <authorList>
            <consortium name="Ensembl"/>
        </authorList>
    </citation>
    <scope>IDENTIFICATION</scope>
    <source>
        <strain evidence="9">broiler</strain>
    </source>
</reference>
<reference evidence="9" key="1">
    <citation type="submission" date="2020-11" db="EMBL/GenBank/DDBJ databases">
        <title>Gallus gallus (Chicken) genome, bGalGal1, GRCg7b, maternal haplotype autosomes + Z &amp; W.</title>
        <authorList>
            <person name="Warren W."/>
            <person name="Formenti G."/>
            <person name="Fedrigo O."/>
            <person name="Haase B."/>
            <person name="Mountcastle J."/>
            <person name="Balacco J."/>
            <person name="Tracey A."/>
            <person name="Schneider V."/>
            <person name="Okimoto R."/>
            <person name="Cheng H."/>
            <person name="Hawken R."/>
            <person name="Howe K."/>
            <person name="Jarvis E.D."/>
        </authorList>
    </citation>
    <scope>NUCLEOTIDE SEQUENCE [LARGE SCALE GENOMIC DNA]</scope>
    <source>
        <strain evidence="9">Broiler</strain>
    </source>
</reference>
<dbReference type="Proteomes" id="UP000000539">
    <property type="component" value="Chromosome 2"/>
</dbReference>
<reference evidence="9" key="3">
    <citation type="submission" date="2025-09" db="UniProtKB">
        <authorList>
            <consortium name="Ensembl"/>
        </authorList>
    </citation>
    <scope>IDENTIFICATION</scope>
    <source>
        <strain evidence="9">broiler</strain>
    </source>
</reference>
<dbReference type="InterPro" id="IPR027417">
    <property type="entry name" value="P-loop_NTPase"/>
</dbReference>
<proteinExistence type="inferred from homology"/>
<dbReference type="FunFam" id="1.10.10.820:FF:000001">
    <property type="entry name" value="Myosin heavy chain"/>
    <property type="match status" value="1"/>
</dbReference>
<keyword evidence="2" id="KW-0547">Nucleotide-binding</keyword>